<dbReference type="RefSeq" id="WP_045076352.1">
    <property type="nucleotide sequence ID" value="NZ_CP011005.1"/>
</dbReference>
<protein>
    <submittedName>
        <fullName evidence="2">Uncharacterized protein</fullName>
    </submittedName>
</protein>
<gene>
    <name evidence="2" type="ORF">UM93_15100</name>
</gene>
<evidence type="ECO:0000313" key="3">
    <source>
        <dbReference type="Proteomes" id="UP000061839"/>
    </source>
</evidence>
<feature type="signal peptide" evidence="1">
    <location>
        <begin position="1"/>
        <end position="28"/>
    </location>
</feature>
<reference evidence="2 3" key="1">
    <citation type="journal article" date="2015" name="Genome Announc.">
        <title>Complete Genome Sequencing of Protease-Producing Novel Arthrobacter sp. Strain IHBB 11108 Using PacBio Single-Molecule Real-Time Sequencing Technology.</title>
        <authorList>
            <person name="Kiran S."/>
            <person name="Swarnkar M.K."/>
            <person name="Pal M."/>
            <person name="Thakur R."/>
            <person name="Tewari R."/>
            <person name="Singh A.K."/>
            <person name="Gulati A."/>
        </authorList>
    </citation>
    <scope>NUCLEOTIDE SEQUENCE [LARGE SCALE GENOMIC DNA]</scope>
    <source>
        <strain evidence="2 3">IHBB 11108</strain>
    </source>
</reference>
<evidence type="ECO:0000313" key="2">
    <source>
        <dbReference type="EMBL" id="AJT42488.1"/>
    </source>
</evidence>
<dbReference type="Proteomes" id="UP000061839">
    <property type="component" value="Chromosome"/>
</dbReference>
<evidence type="ECO:0000256" key="1">
    <source>
        <dbReference type="SAM" id="SignalP"/>
    </source>
</evidence>
<keyword evidence="1" id="KW-0732">Signal</keyword>
<dbReference type="EMBL" id="CP011005">
    <property type="protein sequence ID" value="AJT42488.1"/>
    <property type="molecule type" value="Genomic_DNA"/>
</dbReference>
<proteinExistence type="predicted"/>
<dbReference type="AlphaFoldDB" id="A0A0D4C1N2"/>
<accession>A0A0D4C1N2</accession>
<dbReference type="HOGENOM" id="CLU_433911_0_0_11"/>
<organism evidence="2 3">
    <name type="scientific">Psychromicrobium lacuslunae</name>
    <dbReference type="NCBI Taxonomy" id="1618207"/>
    <lineage>
        <taxon>Bacteria</taxon>
        <taxon>Bacillati</taxon>
        <taxon>Actinomycetota</taxon>
        <taxon>Actinomycetes</taxon>
        <taxon>Micrococcales</taxon>
        <taxon>Micrococcaceae</taxon>
        <taxon>Psychromicrobium</taxon>
    </lineage>
</organism>
<name>A0A0D4C1N2_9MICC</name>
<feature type="chain" id="PRO_5002273930" evidence="1">
    <location>
        <begin position="29"/>
        <end position="630"/>
    </location>
</feature>
<dbReference type="KEGG" id="ari:UM93_15100"/>
<dbReference type="PATRIC" id="fig|1618207.4.peg.3072"/>
<sequence length="630" mass="63804">MIKQTSISALSLAVVISATLIGAAPASAQQCSSQTVGKAVLAGCASQNGNQLSLSEPFEISGIKINPGSAAISLDRNTGKVLSVAQDATASWGGAQLSSSVSSLDFGAKDQTVTIADFKPILAQEDFFTDLSSLAPSKLNLQINADTSTVTGAFDMNYLKEKVKQNLGGIASTLIDLVPINADSGVRLSAAASNSSSSVGKVQPGTFSLKFDSTKISLSGSVLGFDPSKSVLALLPVGSAELRKVNDFGVEQWKLSGYLNPKLLAGAAASSDGIYADLYWGNTLLAGPRGVNFDVKNIPLLSTLGLTSLAGLPFDITDVGAGVRLVPFGLRGKLGGVLGPTVPVLGPLGLHGTAEVGIGSFTDSECQADSILNGSLRGELDFQVPTPILSNAVKFDGVACLGLQQASYGPIQVVTTAQESAAVKQQLGRVRLIGKGDLTVLGASLVQAKIVGEIESDKSFGVKATGQAALLGVGGQVEARLNNLGSSGVCVAPTPLIGFLPSFGLAEEPGNLKPHLISCGKDSVWAKAPALPSQRSATTAQRFQVAVGQSGSLVKITALLAKKENISVTLGSGKKYAAAQMIAGNTVGAPTLIAIPGGHEFAVLLPASAAGSAVVSVSGVTASGVSVSHT</sequence>
<keyword evidence="3" id="KW-1185">Reference proteome</keyword>